<sequence>MASFDEFRARAARGGLVPVWADCLLDTDTPVSAFAKLRRGPFAFLLESAPAGGETWARYTYLGTEPRAAWRLIGGVVEDWTPDAGWHARRTPSDPLADLQSLVNARRPVDVPELGPFWSGAVGYFSYDVVRYIERLPHAPPDTLGVPDALFVFTDALVVIDNLLSQARVVVGVPVDERLDDDALRAQWDAAQRTIADVMARLRTAQALPALVLDPTAPPAVGESNYGREKFERDVERIKEYIRAGDCFQALLARRIRVPLDFPSDTLYRALRAINPSPYMFHLVLDGVELVGCSPELLVRVGKRRVVVRPIAGTRPRGATADEDARLSDELLADEKERAEHVMLVDLGRNDVGRVAKYGTVEVTSLMHIERYSHVLHIVSQVEGELAGDASAIDVFRATFPAGTMTGAPKVRAMEIIDELEPERRGPYAGAVGYIAAGDERMDLAITIRTCVIADGVANVQAGAGIVYDSDPAREWEETENKARAMLTAIGRVRAGAQEGRRAREG</sequence>
<comment type="similarity">
    <text evidence="3 15">Belongs to the anthranilate synthase component I family.</text>
</comment>
<dbReference type="PANTHER" id="PTHR11236">
    <property type="entry name" value="AMINOBENZOATE/ANTHRANILATE SYNTHASE"/>
    <property type="match status" value="1"/>
</dbReference>
<dbReference type="HOGENOM" id="CLU_006493_9_3_0"/>
<dbReference type="InterPro" id="IPR015890">
    <property type="entry name" value="Chorismate_C"/>
</dbReference>
<dbReference type="SUPFAM" id="SSF56322">
    <property type="entry name" value="ADC synthase"/>
    <property type="match status" value="1"/>
</dbReference>
<dbReference type="GO" id="GO:0046872">
    <property type="term" value="F:metal ion binding"/>
    <property type="evidence" value="ECO:0007669"/>
    <property type="project" value="UniProtKB-KW"/>
</dbReference>
<comment type="subunit">
    <text evidence="4 15">Heterotetramer consisting of two non-identical subunits: a beta subunit (TrpG) and a large alpha subunit (TrpE).</text>
</comment>
<evidence type="ECO:0000256" key="4">
    <source>
        <dbReference type="ARBA" id="ARBA00011575"/>
    </source>
</evidence>
<comment type="catalytic activity">
    <reaction evidence="14 15">
        <text>chorismate + L-glutamine = anthranilate + pyruvate + L-glutamate + H(+)</text>
        <dbReference type="Rhea" id="RHEA:21732"/>
        <dbReference type="ChEBI" id="CHEBI:15361"/>
        <dbReference type="ChEBI" id="CHEBI:15378"/>
        <dbReference type="ChEBI" id="CHEBI:16567"/>
        <dbReference type="ChEBI" id="CHEBI:29748"/>
        <dbReference type="ChEBI" id="CHEBI:29985"/>
        <dbReference type="ChEBI" id="CHEBI:58359"/>
        <dbReference type="EC" id="4.1.3.27"/>
    </reaction>
</comment>
<evidence type="ECO:0000256" key="14">
    <source>
        <dbReference type="ARBA" id="ARBA00047683"/>
    </source>
</evidence>
<dbReference type="KEGG" id="gba:J421_3867"/>
<dbReference type="GO" id="GO:0000162">
    <property type="term" value="P:L-tryptophan biosynthetic process"/>
    <property type="evidence" value="ECO:0007669"/>
    <property type="project" value="UniProtKB-UniPathway"/>
</dbReference>
<evidence type="ECO:0000256" key="5">
    <source>
        <dbReference type="ARBA" id="ARBA00012266"/>
    </source>
</evidence>
<evidence type="ECO:0000313" key="18">
    <source>
        <dbReference type="EMBL" id="AHG91404.1"/>
    </source>
</evidence>
<dbReference type="Pfam" id="PF04715">
    <property type="entry name" value="Anth_synt_I_N"/>
    <property type="match status" value="1"/>
</dbReference>
<dbReference type="InterPro" id="IPR005801">
    <property type="entry name" value="ADC_synthase"/>
</dbReference>
<dbReference type="Gene3D" id="3.60.120.10">
    <property type="entry name" value="Anthranilate synthase"/>
    <property type="match status" value="1"/>
</dbReference>
<comment type="pathway">
    <text evidence="2 15">Amino-acid biosynthesis; L-tryptophan biosynthesis; L-tryptophan from chorismate: step 1/5.</text>
</comment>
<dbReference type="InterPro" id="IPR019999">
    <property type="entry name" value="Anth_synth_I-like"/>
</dbReference>
<evidence type="ECO:0000313" key="19">
    <source>
        <dbReference type="Proteomes" id="UP000019151"/>
    </source>
</evidence>
<keyword evidence="10 15" id="KW-0460">Magnesium</keyword>
<evidence type="ECO:0000256" key="3">
    <source>
        <dbReference type="ARBA" id="ARBA00009562"/>
    </source>
</evidence>
<gene>
    <name evidence="15" type="primary">trpE</name>
    <name evidence="18" type="ORF">J421_3867</name>
</gene>
<dbReference type="PANTHER" id="PTHR11236:SF48">
    <property type="entry name" value="ISOCHORISMATE SYNTHASE MENF"/>
    <property type="match status" value="1"/>
</dbReference>
<evidence type="ECO:0000256" key="8">
    <source>
        <dbReference type="ARBA" id="ARBA00022723"/>
    </source>
</evidence>
<dbReference type="FunCoup" id="W0RJX9">
    <property type="interactions" value="335"/>
</dbReference>
<evidence type="ECO:0000256" key="15">
    <source>
        <dbReference type="RuleBase" id="RU364045"/>
    </source>
</evidence>
<dbReference type="AlphaFoldDB" id="W0RJX9"/>
<evidence type="ECO:0000256" key="2">
    <source>
        <dbReference type="ARBA" id="ARBA00004873"/>
    </source>
</evidence>
<keyword evidence="12 15" id="KW-0456">Lyase</keyword>
<dbReference type="GO" id="GO:0004049">
    <property type="term" value="F:anthranilate synthase activity"/>
    <property type="evidence" value="ECO:0007669"/>
    <property type="project" value="UniProtKB-EC"/>
</dbReference>
<dbReference type="InterPro" id="IPR006805">
    <property type="entry name" value="Anth_synth_I_N"/>
</dbReference>
<keyword evidence="11 15" id="KW-0057">Aromatic amino acid biosynthesis</keyword>
<dbReference type="Proteomes" id="UP000019151">
    <property type="component" value="Chromosome"/>
</dbReference>
<dbReference type="EC" id="4.1.3.27" evidence="5 15"/>
<evidence type="ECO:0000256" key="13">
    <source>
        <dbReference type="ARBA" id="ARBA00025634"/>
    </source>
</evidence>
<dbReference type="PATRIC" id="fig|861299.3.peg.3923"/>
<dbReference type="InParanoid" id="W0RJX9"/>
<proteinExistence type="inferred from homology"/>
<keyword evidence="19" id="KW-1185">Reference proteome</keyword>
<comment type="cofactor">
    <cofactor evidence="1 15">
        <name>Mg(2+)</name>
        <dbReference type="ChEBI" id="CHEBI:18420"/>
    </cofactor>
</comment>
<keyword evidence="7 15" id="KW-0028">Amino-acid biosynthesis</keyword>
<dbReference type="EMBL" id="CP007128">
    <property type="protein sequence ID" value="AHG91404.1"/>
    <property type="molecule type" value="Genomic_DNA"/>
</dbReference>
<evidence type="ECO:0000256" key="10">
    <source>
        <dbReference type="ARBA" id="ARBA00022842"/>
    </source>
</evidence>
<evidence type="ECO:0000256" key="12">
    <source>
        <dbReference type="ARBA" id="ARBA00023239"/>
    </source>
</evidence>
<dbReference type="Pfam" id="PF00425">
    <property type="entry name" value="Chorismate_bind"/>
    <property type="match status" value="1"/>
</dbReference>
<name>W0RJX9_9BACT</name>
<keyword evidence="8 15" id="KW-0479">Metal-binding</keyword>
<organism evidence="18 19">
    <name type="scientific">Gemmatirosa kalamazoonensis</name>
    <dbReference type="NCBI Taxonomy" id="861299"/>
    <lineage>
        <taxon>Bacteria</taxon>
        <taxon>Pseudomonadati</taxon>
        <taxon>Gemmatimonadota</taxon>
        <taxon>Gemmatimonadia</taxon>
        <taxon>Gemmatimonadales</taxon>
        <taxon>Gemmatimonadaceae</taxon>
        <taxon>Gemmatirosa</taxon>
    </lineage>
</organism>
<evidence type="ECO:0000256" key="11">
    <source>
        <dbReference type="ARBA" id="ARBA00023141"/>
    </source>
</evidence>
<dbReference type="UniPathway" id="UPA00035">
    <property type="reaction ID" value="UER00040"/>
</dbReference>
<protein>
    <recommendedName>
        <fullName evidence="6 15">Anthranilate synthase component 1</fullName>
        <ecNumber evidence="5 15">4.1.3.27</ecNumber>
    </recommendedName>
</protein>
<evidence type="ECO:0000256" key="6">
    <source>
        <dbReference type="ARBA" id="ARBA00020653"/>
    </source>
</evidence>
<evidence type="ECO:0000259" key="17">
    <source>
        <dbReference type="Pfam" id="PF04715"/>
    </source>
</evidence>
<keyword evidence="9 15" id="KW-0822">Tryptophan biosynthesis</keyword>
<dbReference type="OrthoDB" id="9803598at2"/>
<evidence type="ECO:0000256" key="1">
    <source>
        <dbReference type="ARBA" id="ARBA00001946"/>
    </source>
</evidence>
<evidence type="ECO:0000259" key="16">
    <source>
        <dbReference type="Pfam" id="PF00425"/>
    </source>
</evidence>
<feature type="domain" description="Chorismate-utilising enzyme C-terminal" evidence="16">
    <location>
        <begin position="228"/>
        <end position="482"/>
    </location>
</feature>
<comment type="function">
    <text evidence="13 15">Part of a heterotetrameric complex that catalyzes the two-step biosynthesis of anthranilate, an intermediate in the biosynthesis of L-tryptophan. In the first step, the glutamine-binding beta subunit (TrpG) of anthranilate synthase (AS) provides the glutamine amidotransferase activity which generates ammonia as a substrate that, along with chorismate, is used in the second step, catalyzed by the large alpha subunit of AS (TrpE) to produce anthranilate. In the absence of TrpG, TrpE can synthesize anthranilate directly from chorismate and high concentrations of ammonia.</text>
</comment>
<reference evidence="18 19" key="1">
    <citation type="journal article" date="2014" name="Genome Announc.">
        <title>Genome Sequence and Methylome of Soil Bacterium Gemmatirosa kalamazoonensis KBS708T, a Member of the Rarely Cultivated Gemmatimonadetes Phylum.</title>
        <authorList>
            <person name="Debruyn J.M."/>
            <person name="Radosevich M."/>
            <person name="Wommack K.E."/>
            <person name="Polson S.W."/>
            <person name="Hauser L.J."/>
            <person name="Fawaz M.N."/>
            <person name="Korlach J."/>
            <person name="Tsai Y.C."/>
        </authorList>
    </citation>
    <scope>NUCLEOTIDE SEQUENCE [LARGE SCALE GENOMIC DNA]</scope>
    <source>
        <strain evidence="18 19">KBS708</strain>
    </source>
</reference>
<dbReference type="InterPro" id="IPR005256">
    <property type="entry name" value="Anth_synth_I_PabB"/>
</dbReference>
<dbReference type="PRINTS" id="PR00095">
    <property type="entry name" value="ANTSNTHASEI"/>
</dbReference>
<dbReference type="eggNOG" id="COG0147">
    <property type="taxonomic scope" value="Bacteria"/>
</dbReference>
<dbReference type="STRING" id="861299.J421_3867"/>
<accession>W0RJX9</accession>
<feature type="domain" description="Anthranilate synthase component I N-terminal" evidence="17">
    <location>
        <begin position="26"/>
        <end position="163"/>
    </location>
</feature>
<dbReference type="NCBIfam" id="TIGR00564">
    <property type="entry name" value="trpE_most"/>
    <property type="match status" value="1"/>
</dbReference>
<evidence type="ECO:0000256" key="7">
    <source>
        <dbReference type="ARBA" id="ARBA00022605"/>
    </source>
</evidence>
<evidence type="ECO:0000256" key="9">
    <source>
        <dbReference type="ARBA" id="ARBA00022822"/>
    </source>
</evidence>
<dbReference type="RefSeq" id="WP_025412853.1">
    <property type="nucleotide sequence ID" value="NZ_CP007128.1"/>
</dbReference>